<feature type="non-terminal residue" evidence="1">
    <location>
        <position position="120"/>
    </location>
</feature>
<dbReference type="AlphaFoldDB" id="A0A812UT54"/>
<organism evidence="1 2">
    <name type="scientific">Symbiodinium pilosum</name>
    <name type="common">Dinoflagellate</name>
    <dbReference type="NCBI Taxonomy" id="2952"/>
    <lineage>
        <taxon>Eukaryota</taxon>
        <taxon>Sar</taxon>
        <taxon>Alveolata</taxon>
        <taxon>Dinophyceae</taxon>
        <taxon>Suessiales</taxon>
        <taxon>Symbiodiniaceae</taxon>
        <taxon>Symbiodinium</taxon>
    </lineage>
</organism>
<evidence type="ECO:0000313" key="2">
    <source>
        <dbReference type="Proteomes" id="UP000649617"/>
    </source>
</evidence>
<protein>
    <submittedName>
        <fullName evidence="1">Uncharacterized protein</fullName>
    </submittedName>
</protein>
<dbReference type="Proteomes" id="UP000649617">
    <property type="component" value="Unassembled WGS sequence"/>
</dbReference>
<keyword evidence="2" id="KW-1185">Reference proteome</keyword>
<reference evidence="1" key="1">
    <citation type="submission" date="2021-02" db="EMBL/GenBank/DDBJ databases">
        <authorList>
            <person name="Dougan E. K."/>
            <person name="Rhodes N."/>
            <person name="Thang M."/>
            <person name="Chan C."/>
        </authorList>
    </citation>
    <scope>NUCLEOTIDE SEQUENCE</scope>
</reference>
<proteinExistence type="predicted"/>
<name>A0A812UT54_SYMPI</name>
<evidence type="ECO:0000313" key="1">
    <source>
        <dbReference type="EMBL" id="CAE7597177.1"/>
    </source>
</evidence>
<comment type="caution">
    <text evidence="1">The sequence shown here is derived from an EMBL/GenBank/DDBJ whole genome shotgun (WGS) entry which is preliminary data.</text>
</comment>
<accession>A0A812UT54</accession>
<gene>
    <name evidence="1" type="ORF">SPIL2461_LOCUS15870</name>
</gene>
<dbReference type="EMBL" id="CAJNIZ010039989">
    <property type="protein sequence ID" value="CAE7597177.1"/>
    <property type="molecule type" value="Genomic_DNA"/>
</dbReference>
<sequence length="120" mass="12951">MLIVFCLSALASNKWLDERRTRQEGEEYTDAVGRLTEAVNRRAPQLRHIERRQYGFRVRPNYGEATNYVTSHFNRTDWHPAEGFASAAEVAASGAEAVAAATEAAAAGGALATAGEIALG</sequence>